<gene>
    <name evidence="11" type="ORF">SAMN00808754_3036</name>
</gene>
<evidence type="ECO:0000256" key="2">
    <source>
        <dbReference type="ARBA" id="ARBA00022475"/>
    </source>
</evidence>
<evidence type="ECO:0000256" key="5">
    <source>
        <dbReference type="ARBA" id="ARBA00022840"/>
    </source>
</evidence>
<dbReference type="InterPro" id="IPR003439">
    <property type="entry name" value="ABC_transporter-like_ATP-bd"/>
</dbReference>
<dbReference type="FunFam" id="3.40.50.300:FF:000425">
    <property type="entry name" value="Probable ABC transporter, ATP-binding subunit"/>
    <property type="match status" value="1"/>
</dbReference>
<keyword evidence="2" id="KW-1003">Cell membrane</keyword>
<evidence type="ECO:0000313" key="12">
    <source>
        <dbReference type="Proteomes" id="UP000192569"/>
    </source>
</evidence>
<evidence type="ECO:0000256" key="8">
    <source>
        <dbReference type="ARBA" id="ARBA00023136"/>
    </source>
</evidence>
<dbReference type="STRING" id="698762.SAMN00808754_3036"/>
<name>A0A1W1W237_9FIRM</name>
<keyword evidence="6" id="KW-0408">Iron</keyword>
<dbReference type="PANTHER" id="PTHR42781">
    <property type="entry name" value="SPERMIDINE/PUTRESCINE IMPORT ATP-BINDING PROTEIN POTA"/>
    <property type="match status" value="1"/>
</dbReference>
<keyword evidence="1" id="KW-0813">Transport</keyword>
<protein>
    <recommendedName>
        <fullName evidence="9">ABC-type quaternary amine transporter</fullName>
        <ecNumber evidence="9">7.6.2.9</ecNumber>
    </recommendedName>
</protein>
<dbReference type="AlphaFoldDB" id="A0A1W1W237"/>
<evidence type="ECO:0000256" key="9">
    <source>
        <dbReference type="ARBA" id="ARBA00066388"/>
    </source>
</evidence>
<evidence type="ECO:0000256" key="6">
    <source>
        <dbReference type="ARBA" id="ARBA00023004"/>
    </source>
</evidence>
<reference evidence="11 12" key="1">
    <citation type="submission" date="2017-04" db="EMBL/GenBank/DDBJ databases">
        <authorList>
            <person name="Afonso C.L."/>
            <person name="Miller P.J."/>
            <person name="Scott M.A."/>
            <person name="Spackman E."/>
            <person name="Goraichik I."/>
            <person name="Dimitrov K.M."/>
            <person name="Suarez D.L."/>
            <person name="Swayne D.E."/>
        </authorList>
    </citation>
    <scope>NUCLEOTIDE SEQUENCE [LARGE SCALE GENOMIC DNA]</scope>
    <source>
        <strain evidence="11 12">ToBE</strain>
    </source>
</reference>
<dbReference type="GO" id="GO:0016020">
    <property type="term" value="C:membrane"/>
    <property type="evidence" value="ECO:0007669"/>
    <property type="project" value="InterPro"/>
</dbReference>
<dbReference type="PROSITE" id="PS50893">
    <property type="entry name" value="ABC_TRANSPORTER_2"/>
    <property type="match status" value="1"/>
</dbReference>
<keyword evidence="8" id="KW-0472">Membrane</keyword>
<evidence type="ECO:0000313" key="11">
    <source>
        <dbReference type="EMBL" id="SMB99689.1"/>
    </source>
</evidence>
<dbReference type="SMART" id="SM00382">
    <property type="entry name" value="AAA"/>
    <property type="match status" value="1"/>
</dbReference>
<evidence type="ECO:0000256" key="7">
    <source>
        <dbReference type="ARBA" id="ARBA00023065"/>
    </source>
</evidence>
<dbReference type="InterPro" id="IPR008995">
    <property type="entry name" value="Mo/tungstate-bd_C_term_dom"/>
</dbReference>
<dbReference type="GO" id="GO:0015418">
    <property type="term" value="F:ABC-type quaternary ammonium compound transporting activity"/>
    <property type="evidence" value="ECO:0007669"/>
    <property type="project" value="UniProtKB-EC"/>
</dbReference>
<sequence>MPAITLKKISTKFCLKEIDLEIKEGELLVLLGPTGAGKTTLLNVIAGLVEYEGEVYFGEEKVDLLPPEKRQIGYVFQELYLFPHMDVYHNIAFGLKAKGFSLAEIPGRISRVMELLNIGHLRSRYPRNLSGGEKQRVALARVLAVEPRILLLDEPLSNLDYSLAKLLRLEIKELQRRLSLTTLYVTHNFSEARELADRIAVIVEGELGQVGTPEEIFLRPAAKIQGFIPPPNLLKVDRYEAIGPGLARAHCGKLVLLVPWEGGDSLREIAIMPYDISLSIYPPPAPGINKYKGRIIKTSPGRYTIQCQVEVEGHLLTVEIPCLTAEEQRLEVGSPVWINFNFRKLKTLTPSRENDLWRSF</sequence>
<dbReference type="SUPFAM" id="SSF52540">
    <property type="entry name" value="P-loop containing nucleoside triphosphate hydrolases"/>
    <property type="match status" value="1"/>
</dbReference>
<dbReference type="CDD" id="cd03259">
    <property type="entry name" value="ABC_Carb_Solutes_like"/>
    <property type="match status" value="1"/>
</dbReference>
<keyword evidence="3" id="KW-0410">Iron transport</keyword>
<keyword evidence="5 11" id="KW-0067">ATP-binding</keyword>
<evidence type="ECO:0000256" key="1">
    <source>
        <dbReference type="ARBA" id="ARBA00022448"/>
    </source>
</evidence>
<proteinExistence type="predicted"/>
<dbReference type="EMBL" id="LT838272">
    <property type="protein sequence ID" value="SMB99689.1"/>
    <property type="molecule type" value="Genomic_DNA"/>
</dbReference>
<dbReference type="InterPro" id="IPR003593">
    <property type="entry name" value="AAA+_ATPase"/>
</dbReference>
<dbReference type="InterPro" id="IPR015853">
    <property type="entry name" value="ABC_transpr_FbpC"/>
</dbReference>
<dbReference type="InterPro" id="IPR050093">
    <property type="entry name" value="ABC_SmlMolc_Importer"/>
</dbReference>
<dbReference type="InterPro" id="IPR017871">
    <property type="entry name" value="ABC_transporter-like_CS"/>
</dbReference>
<keyword evidence="12" id="KW-1185">Reference proteome</keyword>
<feature type="domain" description="ABC transporter" evidence="10">
    <location>
        <begin position="4"/>
        <end position="229"/>
    </location>
</feature>
<dbReference type="InterPro" id="IPR027417">
    <property type="entry name" value="P-loop_NTPase"/>
</dbReference>
<evidence type="ECO:0000256" key="3">
    <source>
        <dbReference type="ARBA" id="ARBA00022496"/>
    </source>
</evidence>
<dbReference type="Proteomes" id="UP000192569">
    <property type="component" value="Chromosome I"/>
</dbReference>
<organism evidence="11 12">
    <name type="scientific">Thermanaeromonas toyohensis ToBE</name>
    <dbReference type="NCBI Taxonomy" id="698762"/>
    <lineage>
        <taxon>Bacteria</taxon>
        <taxon>Bacillati</taxon>
        <taxon>Bacillota</taxon>
        <taxon>Clostridia</taxon>
        <taxon>Neomoorellales</taxon>
        <taxon>Neomoorellaceae</taxon>
        <taxon>Thermanaeromonas</taxon>
    </lineage>
</organism>
<dbReference type="RefSeq" id="WP_084666696.1">
    <property type="nucleotide sequence ID" value="NZ_LT838272.1"/>
</dbReference>
<dbReference type="GO" id="GO:0016887">
    <property type="term" value="F:ATP hydrolysis activity"/>
    <property type="evidence" value="ECO:0007669"/>
    <property type="project" value="InterPro"/>
</dbReference>
<evidence type="ECO:0000259" key="10">
    <source>
        <dbReference type="PROSITE" id="PS50893"/>
    </source>
</evidence>
<dbReference type="GO" id="GO:0005524">
    <property type="term" value="F:ATP binding"/>
    <property type="evidence" value="ECO:0007669"/>
    <property type="project" value="UniProtKB-KW"/>
</dbReference>
<dbReference type="PANTHER" id="PTHR42781:SF4">
    <property type="entry name" value="SPERMIDINE_PUTRESCINE IMPORT ATP-BINDING PROTEIN POTA"/>
    <property type="match status" value="1"/>
</dbReference>
<dbReference type="EC" id="7.6.2.9" evidence="9"/>
<dbReference type="PROSITE" id="PS00211">
    <property type="entry name" value="ABC_TRANSPORTER_1"/>
    <property type="match status" value="1"/>
</dbReference>
<dbReference type="GO" id="GO:0015408">
    <property type="term" value="F:ABC-type ferric iron transporter activity"/>
    <property type="evidence" value="ECO:0007669"/>
    <property type="project" value="InterPro"/>
</dbReference>
<dbReference type="Gene3D" id="3.40.50.300">
    <property type="entry name" value="P-loop containing nucleotide triphosphate hydrolases"/>
    <property type="match status" value="1"/>
</dbReference>
<evidence type="ECO:0000256" key="4">
    <source>
        <dbReference type="ARBA" id="ARBA00022741"/>
    </source>
</evidence>
<keyword evidence="7" id="KW-0406">Ion transport</keyword>
<accession>A0A1W1W237</accession>
<dbReference type="OrthoDB" id="9802264at2"/>
<dbReference type="SUPFAM" id="SSF50331">
    <property type="entry name" value="MOP-like"/>
    <property type="match status" value="1"/>
</dbReference>
<dbReference type="Pfam" id="PF00005">
    <property type="entry name" value="ABC_tran"/>
    <property type="match status" value="1"/>
</dbReference>
<keyword evidence="4" id="KW-0547">Nucleotide-binding</keyword>